<evidence type="ECO:0000256" key="3">
    <source>
        <dbReference type="SAM" id="MobiDB-lite"/>
    </source>
</evidence>
<dbReference type="InterPro" id="IPR016698">
    <property type="entry name" value="Numb/numb-like"/>
</dbReference>
<feature type="region of interest" description="Disordered" evidence="3">
    <location>
        <begin position="1"/>
        <end position="28"/>
    </location>
</feature>
<keyword evidence="2" id="KW-0597">Phosphoprotein</keyword>
<evidence type="ECO:0000313" key="5">
    <source>
        <dbReference type="EMBL" id="KAL3118871.1"/>
    </source>
</evidence>
<evidence type="ECO:0000256" key="1">
    <source>
        <dbReference type="ARBA" id="ARBA00022473"/>
    </source>
</evidence>
<keyword evidence="6" id="KW-1185">Reference proteome</keyword>
<feature type="domain" description="PID" evidence="4">
    <location>
        <begin position="238"/>
        <end position="367"/>
    </location>
</feature>
<feature type="region of interest" description="Disordered" evidence="3">
    <location>
        <begin position="86"/>
        <end position="112"/>
    </location>
</feature>
<dbReference type="InterPro" id="IPR006020">
    <property type="entry name" value="PTB/PI_dom"/>
</dbReference>
<dbReference type="PANTHER" id="PTHR47368:SF2">
    <property type="entry name" value="PID DOMAIN-CONTAINING PROTEIN"/>
    <property type="match status" value="1"/>
</dbReference>
<feature type="region of interest" description="Disordered" evidence="3">
    <location>
        <begin position="196"/>
        <end position="220"/>
    </location>
</feature>
<dbReference type="EMBL" id="JBICBT010000261">
    <property type="protein sequence ID" value="KAL3118871.1"/>
    <property type="molecule type" value="Genomic_DNA"/>
</dbReference>
<feature type="region of interest" description="Disordered" evidence="3">
    <location>
        <begin position="797"/>
        <end position="820"/>
    </location>
</feature>
<evidence type="ECO:0000256" key="2">
    <source>
        <dbReference type="ARBA" id="ARBA00022553"/>
    </source>
</evidence>
<evidence type="ECO:0000259" key="4">
    <source>
        <dbReference type="PROSITE" id="PS01179"/>
    </source>
</evidence>
<dbReference type="CDD" id="cd01268">
    <property type="entry name" value="PTB_Numb"/>
    <property type="match status" value="1"/>
</dbReference>
<dbReference type="PROSITE" id="PS01179">
    <property type="entry name" value="PID"/>
    <property type="match status" value="1"/>
</dbReference>
<dbReference type="Pfam" id="PF00640">
    <property type="entry name" value="PID"/>
    <property type="match status" value="1"/>
</dbReference>
<dbReference type="Gene3D" id="2.30.29.30">
    <property type="entry name" value="Pleckstrin-homology domain (PH domain)/Phosphotyrosine-binding domain (PTB)"/>
    <property type="match status" value="1"/>
</dbReference>
<keyword evidence="1" id="KW-0217">Developmental protein</keyword>
<dbReference type="AlphaFoldDB" id="A0ABD2LUQ6"/>
<protein>
    <recommendedName>
        <fullName evidence="4">PID domain-containing protein</fullName>
    </recommendedName>
</protein>
<sequence>MFLPNQLPTQLKNQHQNSENGQRKLSKMQRIIGKKKKAYDHADEMLAPPASPTSATSPIERPLNGNNANLMVRGWARISGWKRHRRKVPTLESNNNNNNNNIGAARNESGTMPYNIQNGRRESGFSVESTWPIIRANSNLSRVAHLSENIDRTEDESERKRHFLNRGMDRIRRSIRRSFRKGSSSGCHQLQALTQSSATSNDGAGAAGTQPASEGSSSGAGAKNYCHVDEIAVRSAACSFTVKYLGACEVFESRGMSVCESALQHLRARKRVTKALLYISGDGIRVVDQEHNRGLIVDQTIEKVSFCAPDRSNEKGFSYICRDGATRRWMCHGFHATKDSGERLSHAVGCAFTVCLEKKRKRDAETAAYRNAQALAHTVELDSGIEDNCGGGGGEFARTNQAYGSFRQLSISERRSDPQKAILVDGKVQQTNNSVTVSNRHSMPSIPTMPTVASALSASTPRPSGNPSLFERSGSLRAPNSSSTVVVVAAANANANANVVIESQQQQQCQQQIAAASQFARFCSLQPKNNMAKRFGTMPRMSLHNEPIWEGDVEEEIIGNGTNNGDVNNGSANNVSESWDFNRSTGNGRQRFYRTLPHTMPNIAPTNWCTFEPSIPTTILEEEKQCNPRESPSPADPFHAKMEVQQQQTECQPTFLPRSPARADYWLADIMQKAASLSTLAPKTDGMPMMAQLLPHSQSFGIGQRVESQQNWHQNAIKMSASNNTMPKLAGITNTVVSDSKLSAIGYGCTTNNKSSLTQQIAWANSSEADNWANNPRIFQASPRLPQSPPVVLASDMADSTASADRPATNGGASTSRKPSRQIEYQLLQEMEMPHSPPPKGMPMLANNQQATTNANANAIDPFDVNWSQRVLEQSALKLMSPRAIPPLPQRRKDQKHDQKSDQTMSFEQNNPFSNGKTPPVNV</sequence>
<proteinExistence type="predicted"/>
<dbReference type="SUPFAM" id="SSF50729">
    <property type="entry name" value="PH domain-like"/>
    <property type="match status" value="1"/>
</dbReference>
<dbReference type="Proteomes" id="UP001620626">
    <property type="component" value="Unassembled WGS sequence"/>
</dbReference>
<feature type="compositionally biased region" description="Basic and acidic residues" evidence="3">
    <location>
        <begin position="891"/>
        <end position="901"/>
    </location>
</feature>
<feature type="compositionally biased region" description="Polar residues" evidence="3">
    <location>
        <begin position="1"/>
        <end position="20"/>
    </location>
</feature>
<name>A0ABD2LUQ6_9BILA</name>
<comment type="caution">
    <text evidence="5">The sequence shown here is derived from an EMBL/GenBank/DDBJ whole genome shotgun (WGS) entry which is preliminary data.</text>
</comment>
<dbReference type="InterPro" id="IPR011993">
    <property type="entry name" value="PH-like_dom_sf"/>
</dbReference>
<reference evidence="5 6" key="1">
    <citation type="submission" date="2024-10" db="EMBL/GenBank/DDBJ databases">
        <authorList>
            <person name="Kim D."/>
        </authorList>
    </citation>
    <scope>NUCLEOTIDE SEQUENCE [LARGE SCALE GENOMIC DNA]</scope>
    <source>
        <strain evidence="5">BH-2024</strain>
    </source>
</reference>
<feature type="region of interest" description="Disordered" evidence="3">
    <location>
        <begin position="40"/>
        <end position="66"/>
    </location>
</feature>
<organism evidence="5 6">
    <name type="scientific">Heterodera trifolii</name>
    <dbReference type="NCBI Taxonomy" id="157864"/>
    <lineage>
        <taxon>Eukaryota</taxon>
        <taxon>Metazoa</taxon>
        <taxon>Ecdysozoa</taxon>
        <taxon>Nematoda</taxon>
        <taxon>Chromadorea</taxon>
        <taxon>Rhabditida</taxon>
        <taxon>Tylenchina</taxon>
        <taxon>Tylenchomorpha</taxon>
        <taxon>Tylenchoidea</taxon>
        <taxon>Heteroderidae</taxon>
        <taxon>Heteroderinae</taxon>
        <taxon>Heterodera</taxon>
    </lineage>
</organism>
<feature type="compositionally biased region" description="Polar residues" evidence="3">
    <location>
        <begin position="902"/>
        <end position="917"/>
    </location>
</feature>
<gene>
    <name evidence="5" type="ORF">niasHT_008218</name>
</gene>
<dbReference type="SMART" id="SM00462">
    <property type="entry name" value="PTB"/>
    <property type="match status" value="1"/>
</dbReference>
<accession>A0ABD2LUQ6</accession>
<evidence type="ECO:0000313" key="6">
    <source>
        <dbReference type="Proteomes" id="UP001620626"/>
    </source>
</evidence>
<dbReference type="PANTHER" id="PTHR47368">
    <property type="entry name" value="NUMB"/>
    <property type="match status" value="1"/>
</dbReference>
<feature type="region of interest" description="Disordered" evidence="3">
    <location>
        <begin position="878"/>
        <end position="923"/>
    </location>
</feature>